<evidence type="ECO:0000313" key="3">
    <source>
        <dbReference type="Proteomes" id="UP001596157"/>
    </source>
</evidence>
<reference evidence="3" key="1">
    <citation type="journal article" date="2019" name="Int. J. Syst. Evol. Microbiol.">
        <title>The Global Catalogue of Microorganisms (GCM) 10K type strain sequencing project: providing services to taxonomists for standard genome sequencing and annotation.</title>
        <authorList>
            <consortium name="The Broad Institute Genomics Platform"/>
            <consortium name="The Broad Institute Genome Sequencing Center for Infectious Disease"/>
            <person name="Wu L."/>
            <person name="Ma J."/>
        </authorList>
    </citation>
    <scope>NUCLEOTIDE SEQUENCE [LARGE SCALE GENOMIC DNA]</scope>
    <source>
        <strain evidence="3">CCUG 59778</strain>
    </source>
</reference>
<dbReference type="RefSeq" id="WP_378243392.1">
    <property type="nucleotide sequence ID" value="NZ_JBHSKF010000001.1"/>
</dbReference>
<comment type="caution">
    <text evidence="2">The sequence shown here is derived from an EMBL/GenBank/DDBJ whole genome shotgun (WGS) entry which is preliminary data.</text>
</comment>
<evidence type="ECO:0000313" key="2">
    <source>
        <dbReference type="EMBL" id="MFC5285969.1"/>
    </source>
</evidence>
<keyword evidence="1" id="KW-0472">Membrane</keyword>
<gene>
    <name evidence="2" type="ORF">ACFPM7_02805</name>
</gene>
<evidence type="ECO:0000256" key="1">
    <source>
        <dbReference type="SAM" id="Phobius"/>
    </source>
</evidence>
<dbReference type="EMBL" id="JBHSKF010000001">
    <property type="protein sequence ID" value="MFC5285969.1"/>
    <property type="molecule type" value="Genomic_DNA"/>
</dbReference>
<proteinExistence type="predicted"/>
<accession>A0ABW0EF16</accession>
<feature type="transmembrane region" description="Helical" evidence="1">
    <location>
        <begin position="17"/>
        <end position="38"/>
    </location>
</feature>
<protein>
    <submittedName>
        <fullName evidence="2">DUF3592 domain-containing protein</fullName>
    </submittedName>
</protein>
<sequence>MPVLDARARLRQTVARVGVVVGGLLTVFGLLLIVAAFVEDGAIEGNTGRAEADVVAVDFHRTLVRFTTPDGAEHVPSVGVLYPQHLEVGQVVRVEYDTRNPDLVRVAGRGAALMFMPVFSVLGVTWVVVGGLLWWLSRQGPLHLRPPHRVKRV</sequence>
<keyword evidence="1" id="KW-0812">Transmembrane</keyword>
<keyword evidence="3" id="KW-1185">Reference proteome</keyword>
<organism evidence="2 3">
    <name type="scientific">Actinokineospora guangxiensis</name>
    <dbReference type="NCBI Taxonomy" id="1490288"/>
    <lineage>
        <taxon>Bacteria</taxon>
        <taxon>Bacillati</taxon>
        <taxon>Actinomycetota</taxon>
        <taxon>Actinomycetes</taxon>
        <taxon>Pseudonocardiales</taxon>
        <taxon>Pseudonocardiaceae</taxon>
        <taxon>Actinokineospora</taxon>
    </lineage>
</organism>
<dbReference type="Proteomes" id="UP001596157">
    <property type="component" value="Unassembled WGS sequence"/>
</dbReference>
<feature type="transmembrane region" description="Helical" evidence="1">
    <location>
        <begin position="111"/>
        <end position="136"/>
    </location>
</feature>
<keyword evidence="1" id="KW-1133">Transmembrane helix</keyword>
<name>A0ABW0EF16_9PSEU</name>